<keyword evidence="4 9" id="KW-0963">Cytoplasm</keyword>
<dbReference type="InterPro" id="IPR007785">
    <property type="entry name" value="Anamorsin"/>
</dbReference>
<name>A0A7S0D3G6_MICPS</name>
<feature type="binding site" evidence="9">
    <location>
        <position position="264"/>
    </location>
    <ligand>
        <name>[4Fe-4S] cluster</name>
        <dbReference type="ChEBI" id="CHEBI:49883"/>
    </ligand>
</feature>
<evidence type="ECO:0000256" key="1">
    <source>
        <dbReference type="ARBA" id="ARBA00001966"/>
    </source>
</evidence>
<evidence type="ECO:0000313" key="12">
    <source>
        <dbReference type="EMBL" id="CAD8440282.1"/>
    </source>
</evidence>
<dbReference type="GO" id="GO:0005758">
    <property type="term" value="C:mitochondrial intermembrane space"/>
    <property type="evidence" value="ECO:0007669"/>
    <property type="project" value="UniProtKB-SubCell"/>
</dbReference>
<feature type="compositionally biased region" description="Low complexity" evidence="10">
    <location>
        <begin position="271"/>
        <end position="280"/>
    </location>
</feature>
<comment type="domain">
    <text evidence="9">The C-terminal domain binds 2 Fe-S clusters but is otherwise mostly in an intrinsically disordered conformation.</text>
</comment>
<dbReference type="GO" id="GO:0051539">
    <property type="term" value="F:4 iron, 4 sulfur cluster binding"/>
    <property type="evidence" value="ECO:0007669"/>
    <property type="project" value="UniProtKB-KW"/>
</dbReference>
<keyword evidence="6 9" id="KW-0408">Iron</keyword>
<sequence>MPAAVKHLIVTSARALPASTVSSCVSAYGLDPDAAIVLTNCALAPDGTFAGALAAPQSVDKLVSLADDPETWHAPAVLKAVATSLRAGGSFVAATLASSGAVADADATRAATVAKCLVAGLVVPSDSKNTPAASGVVACVSAQKPEWKKGAAFSLKSRAVKENVSPAENSNSWKVLNTAEDDLMDDDDLLDESELRLGADEAAAAKAKGGCATSKTACANCSCGRAEAEAAAGTDGTLSEEQKKEFKSACGNCYLGDAFRCAGCPMLGQPAGKPAGAPAGSTKVTVDLGGDDF</sequence>
<protein>
    <recommendedName>
        <fullName evidence="9">Anamorsin homolog</fullName>
    </recommendedName>
    <alternativeName>
        <fullName evidence="9">Fe-S cluster assembly protein DRE2 homolog</fullName>
    </alternativeName>
</protein>
<comment type="cofactor">
    <cofactor evidence="9">
        <name>[2Fe-2S] cluster</name>
        <dbReference type="ChEBI" id="CHEBI:190135"/>
    </cofactor>
</comment>
<evidence type="ECO:0000256" key="2">
    <source>
        <dbReference type="ARBA" id="ARBA00008169"/>
    </source>
</evidence>
<gene>
    <name evidence="12" type="ORF">MSP1401_LOCUS6229</name>
</gene>
<comment type="caution">
    <text evidence="9">Lacks conserved residue(s) required for the propagation of feature annotation.</text>
</comment>
<comment type="subcellular location">
    <subcellularLocation>
        <location evidence="9">Cytoplasm</location>
    </subcellularLocation>
    <subcellularLocation>
        <location evidence="9">Mitochondrion intermembrane space</location>
    </subcellularLocation>
</comment>
<reference evidence="12" key="1">
    <citation type="submission" date="2021-01" db="EMBL/GenBank/DDBJ databases">
        <authorList>
            <person name="Corre E."/>
            <person name="Pelletier E."/>
            <person name="Niang G."/>
            <person name="Scheremetjew M."/>
            <person name="Finn R."/>
            <person name="Kale V."/>
            <person name="Holt S."/>
            <person name="Cochrane G."/>
            <person name="Meng A."/>
            <person name="Brown T."/>
            <person name="Cohen L."/>
        </authorList>
    </citation>
    <scope>NUCLEOTIDE SEQUENCE</scope>
    <source>
        <strain evidence="12">CCAC1681</strain>
    </source>
</reference>
<evidence type="ECO:0000256" key="3">
    <source>
        <dbReference type="ARBA" id="ARBA00022485"/>
    </source>
</evidence>
<comment type="domain">
    <text evidence="9">The twin Cx2C motifs are involved in the recognition by the mitochondrial MIA40-ERV1 disulfide relay system. The formation of 2 disulfide bonds in the Cx2C motifs through dithiol/disulfide exchange reactions effectively traps the protein in the mitochondrial intermembrane space.</text>
</comment>
<evidence type="ECO:0000256" key="10">
    <source>
        <dbReference type="SAM" id="MobiDB-lite"/>
    </source>
</evidence>
<dbReference type="EMBL" id="HBEN01007593">
    <property type="protein sequence ID" value="CAD8440282.1"/>
    <property type="molecule type" value="Transcribed_RNA"/>
</dbReference>
<proteinExistence type="inferred from homology"/>
<dbReference type="Pfam" id="PF05093">
    <property type="entry name" value="CIAPIN1"/>
    <property type="match status" value="1"/>
</dbReference>
<evidence type="ECO:0000256" key="4">
    <source>
        <dbReference type="ARBA" id="ARBA00022490"/>
    </source>
</evidence>
<keyword evidence="5 9" id="KW-0479">Metal-binding</keyword>
<accession>A0A7S0D3G6</accession>
<feature type="short sequence motif" description="Cx2C motif 1" evidence="9">
    <location>
        <begin position="250"/>
        <end position="253"/>
    </location>
</feature>
<feature type="short sequence motif" description="Cx2C motif 2" evidence="9">
    <location>
        <begin position="261"/>
        <end position="264"/>
    </location>
</feature>
<feature type="binding site" evidence="9">
    <location>
        <position position="250"/>
    </location>
    <ligand>
        <name>[4Fe-4S] cluster</name>
        <dbReference type="ChEBI" id="CHEBI:49883"/>
    </ligand>
</feature>
<comment type="similarity">
    <text evidence="2 9">Belongs to the anamorsin family.</text>
</comment>
<keyword evidence="7 9" id="KW-0411">Iron-sulfur</keyword>
<comment type="function">
    <text evidence="9">Component of the cytosolic iron-sulfur (Fe-S) protein assembly (CIA) machinery. Required for the maturation of extramitochondrial Fe-S proteins. Part of an electron transfer chain functioning in an early step of cytosolic Fe-S biogenesis, facilitating the de novo assembly of a [4Fe-4S] cluster on the cytosolic Fe-S scaffold complex. Electrons are transferred from NADPH via a FAD- and FMN-containing diflavin oxidoreductase. Together with the diflavin oxidoreductase, also required for the assembly of the diferric tyrosyl radical cofactor of ribonucleotide reductase (RNR), probably by providing electrons for reduction during radical cofactor maturation in the catalytic small subunit.</text>
</comment>
<dbReference type="PANTHER" id="PTHR13273">
    <property type="entry name" value="ANAMORSIN"/>
    <property type="match status" value="1"/>
</dbReference>
<keyword evidence="3 9" id="KW-0004">4Fe-4S</keyword>
<comment type="domain">
    <text evidence="9">The N-terminal domain has structural similarity with S-adenosyl-L-methionine-dependent methyltransferases, but does not bind S-adenosyl-L-methionine. It is required for correct assembly of the 2 Fe-S clusters.</text>
</comment>
<dbReference type="GO" id="GO:0016226">
    <property type="term" value="P:iron-sulfur cluster assembly"/>
    <property type="evidence" value="ECO:0007669"/>
    <property type="project" value="UniProtKB-UniRule"/>
</dbReference>
<dbReference type="GO" id="GO:0046872">
    <property type="term" value="F:metal ion binding"/>
    <property type="evidence" value="ECO:0007669"/>
    <property type="project" value="UniProtKB-KW"/>
</dbReference>
<evidence type="ECO:0000256" key="7">
    <source>
        <dbReference type="ARBA" id="ARBA00023014"/>
    </source>
</evidence>
<feature type="binding site" evidence="9">
    <location>
        <position position="211"/>
    </location>
    <ligand>
        <name>[2Fe-2S] cluster</name>
        <dbReference type="ChEBI" id="CHEBI:190135"/>
    </ligand>
</feature>
<feature type="binding site" evidence="9">
    <location>
        <position position="221"/>
    </location>
    <ligand>
        <name>[2Fe-2S] cluster</name>
        <dbReference type="ChEBI" id="CHEBI:190135"/>
    </ligand>
</feature>
<comment type="cofactor">
    <cofactor evidence="1 9">
        <name>[4Fe-4S] cluster</name>
        <dbReference type="ChEBI" id="CHEBI:49883"/>
    </cofactor>
</comment>
<dbReference type="PANTHER" id="PTHR13273:SF14">
    <property type="entry name" value="ANAMORSIN"/>
    <property type="match status" value="1"/>
</dbReference>
<dbReference type="GO" id="GO:0051537">
    <property type="term" value="F:2 iron, 2 sulfur cluster binding"/>
    <property type="evidence" value="ECO:0007669"/>
    <property type="project" value="UniProtKB-UniRule"/>
</dbReference>
<feature type="binding site" evidence="9">
    <location>
        <position position="253"/>
    </location>
    <ligand>
        <name>[4Fe-4S] cluster</name>
        <dbReference type="ChEBI" id="CHEBI:49883"/>
    </ligand>
</feature>
<feature type="binding site" evidence="9">
    <location>
        <position position="261"/>
    </location>
    <ligand>
        <name>[4Fe-4S] cluster</name>
        <dbReference type="ChEBI" id="CHEBI:49883"/>
    </ligand>
</feature>
<dbReference type="HAMAP" id="MF_03115">
    <property type="entry name" value="Anamorsin"/>
    <property type="match status" value="1"/>
</dbReference>
<keyword evidence="9" id="KW-0001">2Fe-2S</keyword>
<organism evidence="12">
    <name type="scientific">Micromonas pusilla</name>
    <name type="common">Picoplanktonic green alga</name>
    <name type="synonym">Chromulina pusilla</name>
    <dbReference type="NCBI Taxonomy" id="38833"/>
    <lineage>
        <taxon>Eukaryota</taxon>
        <taxon>Viridiplantae</taxon>
        <taxon>Chlorophyta</taxon>
        <taxon>Mamiellophyceae</taxon>
        <taxon>Mamiellales</taxon>
        <taxon>Mamiellaceae</taxon>
        <taxon>Micromonas</taxon>
    </lineage>
</organism>
<feature type="binding site" evidence="9">
    <location>
        <position position="223"/>
    </location>
    <ligand>
        <name>[2Fe-2S] cluster</name>
        <dbReference type="ChEBI" id="CHEBI:190135"/>
    </ligand>
</feature>
<keyword evidence="8 9" id="KW-0496">Mitochondrion</keyword>
<dbReference type="AlphaFoldDB" id="A0A7S0D3G6"/>
<feature type="binding site" evidence="9">
    <location>
        <position position="218"/>
    </location>
    <ligand>
        <name>[2Fe-2S] cluster</name>
        <dbReference type="ChEBI" id="CHEBI:190135"/>
    </ligand>
</feature>
<evidence type="ECO:0000259" key="11">
    <source>
        <dbReference type="Pfam" id="PF05093"/>
    </source>
</evidence>
<evidence type="ECO:0000256" key="5">
    <source>
        <dbReference type="ARBA" id="ARBA00022723"/>
    </source>
</evidence>
<comment type="subunit">
    <text evidence="9">Monomer.</text>
</comment>
<feature type="region of interest" description="Disordered" evidence="10">
    <location>
        <begin position="271"/>
        <end position="293"/>
    </location>
</feature>
<dbReference type="GO" id="GO:0009055">
    <property type="term" value="F:electron transfer activity"/>
    <property type="evidence" value="ECO:0007669"/>
    <property type="project" value="UniProtKB-UniRule"/>
</dbReference>
<evidence type="ECO:0000256" key="6">
    <source>
        <dbReference type="ARBA" id="ARBA00023004"/>
    </source>
</evidence>
<dbReference type="InterPro" id="IPR046408">
    <property type="entry name" value="CIAPIN1"/>
</dbReference>
<feature type="region of interest" description="Fe-S binding site B" evidence="9">
    <location>
        <begin position="250"/>
        <end position="264"/>
    </location>
</feature>
<evidence type="ECO:0000256" key="8">
    <source>
        <dbReference type="ARBA" id="ARBA00023128"/>
    </source>
</evidence>
<feature type="domain" description="Anamorsin C-terminal" evidence="11">
    <location>
        <begin position="244"/>
        <end position="275"/>
    </location>
</feature>
<evidence type="ECO:0000256" key="9">
    <source>
        <dbReference type="HAMAP-Rule" id="MF_03115"/>
    </source>
</evidence>